<feature type="compositionally biased region" description="Basic residues" evidence="1">
    <location>
        <begin position="59"/>
        <end position="70"/>
    </location>
</feature>
<feature type="region of interest" description="Disordered" evidence="1">
    <location>
        <begin position="53"/>
        <end position="132"/>
    </location>
</feature>
<evidence type="ECO:0000313" key="4">
    <source>
        <dbReference type="EMBL" id="ARN73306.1"/>
    </source>
</evidence>
<dbReference type="Proteomes" id="UP000193450">
    <property type="component" value="Chromosome"/>
</dbReference>
<evidence type="ECO:0000259" key="3">
    <source>
        <dbReference type="Pfam" id="PF01471"/>
    </source>
</evidence>
<accession>A0A1X9N6G5</accession>
<evidence type="ECO:0000256" key="2">
    <source>
        <dbReference type="SAM" id="SignalP"/>
    </source>
</evidence>
<keyword evidence="5" id="KW-1185">Reference proteome</keyword>
<feature type="signal peptide" evidence="2">
    <location>
        <begin position="1"/>
        <end position="22"/>
    </location>
</feature>
<feature type="chain" id="PRO_5013005194" evidence="2">
    <location>
        <begin position="23"/>
        <end position="195"/>
    </location>
</feature>
<dbReference type="KEGG" id="osg:BST96_03805"/>
<feature type="domain" description="Peptidoglycan binding-like" evidence="3">
    <location>
        <begin position="136"/>
        <end position="189"/>
    </location>
</feature>
<dbReference type="EMBL" id="CP019343">
    <property type="protein sequence ID" value="ARN73306.1"/>
    <property type="molecule type" value="Genomic_DNA"/>
</dbReference>
<dbReference type="AlphaFoldDB" id="A0A1X9N6G5"/>
<dbReference type="InterPro" id="IPR036366">
    <property type="entry name" value="PGBDSf"/>
</dbReference>
<name>A0A1X9N6G5_9GAMM</name>
<dbReference type="InterPro" id="IPR023928">
    <property type="entry name" value="HxsA-like"/>
</dbReference>
<gene>
    <name evidence="4" type="ORF">BST96_03805</name>
</gene>
<sequence>MKKVMKNLASSISAAFAISSLASSEDAQTEDYKDSSFDDLTFDSQVNTGKIPIYLAAHGSHRSHSSHGSHRSSSGGSGRPAPSPSYTPAPAPNYSPPVTRKKDSDPLGQQSKPKDTYKPAVPDAPSLANDPKARAEIIKRVQLQLMLEGDYEGPMDGIMGPKTRDAIDIYKIKRGLKRGGYLDKDTLNAFGIIVK</sequence>
<feature type="region of interest" description="Disordered" evidence="1">
    <location>
        <begin position="21"/>
        <end position="41"/>
    </location>
</feature>
<dbReference type="NCBIfam" id="TIGR03979">
    <property type="entry name" value="His_Ser_Rich"/>
    <property type="match status" value="1"/>
</dbReference>
<dbReference type="RefSeq" id="WP_085757417.1">
    <property type="nucleotide sequence ID" value="NZ_CP019343.1"/>
</dbReference>
<dbReference type="InterPro" id="IPR002477">
    <property type="entry name" value="Peptidoglycan-bd-like"/>
</dbReference>
<dbReference type="OrthoDB" id="6507154at2"/>
<reference evidence="4 5" key="1">
    <citation type="submission" date="2016-11" db="EMBL/GenBank/DDBJ databases">
        <title>Trade-off between light-utilization and light-protection in marine flavobacteria.</title>
        <authorList>
            <person name="Kumagai Y."/>
        </authorList>
    </citation>
    <scope>NUCLEOTIDE SEQUENCE [LARGE SCALE GENOMIC DNA]</scope>
    <source>
        <strain evidence="4 5">NBRC 107125</strain>
    </source>
</reference>
<evidence type="ECO:0000256" key="1">
    <source>
        <dbReference type="SAM" id="MobiDB-lite"/>
    </source>
</evidence>
<dbReference type="Pfam" id="PF01471">
    <property type="entry name" value="PG_binding_1"/>
    <property type="match status" value="1"/>
</dbReference>
<dbReference type="STRING" id="716816.BST96_03805"/>
<proteinExistence type="predicted"/>
<protein>
    <submittedName>
        <fullName evidence="4">His-Xaa-Ser repeat protein HxsA</fullName>
    </submittedName>
</protein>
<dbReference type="Gene3D" id="1.10.101.10">
    <property type="entry name" value="PGBD-like superfamily/PGBD"/>
    <property type="match status" value="1"/>
</dbReference>
<dbReference type="SUPFAM" id="SSF47090">
    <property type="entry name" value="PGBD-like"/>
    <property type="match status" value="1"/>
</dbReference>
<organism evidence="4 5">
    <name type="scientific">Oceanicoccus sagamiensis</name>
    <dbReference type="NCBI Taxonomy" id="716816"/>
    <lineage>
        <taxon>Bacteria</taxon>
        <taxon>Pseudomonadati</taxon>
        <taxon>Pseudomonadota</taxon>
        <taxon>Gammaproteobacteria</taxon>
        <taxon>Cellvibrionales</taxon>
        <taxon>Spongiibacteraceae</taxon>
        <taxon>Oceanicoccus</taxon>
    </lineage>
</organism>
<evidence type="ECO:0000313" key="5">
    <source>
        <dbReference type="Proteomes" id="UP000193450"/>
    </source>
</evidence>
<feature type="compositionally biased region" description="Pro residues" evidence="1">
    <location>
        <begin position="81"/>
        <end position="95"/>
    </location>
</feature>
<dbReference type="InterPro" id="IPR036365">
    <property type="entry name" value="PGBD-like_sf"/>
</dbReference>
<keyword evidence="2" id="KW-0732">Signal</keyword>